<reference evidence="6 7" key="1">
    <citation type="submission" date="2016-02" db="EMBL/GenBank/DDBJ databases">
        <authorList>
            <consortium name="Pathogen Informatics"/>
        </authorList>
    </citation>
    <scope>NUCLEOTIDE SEQUENCE [LARGE SCALE GENOMIC DNA]</scope>
    <source>
        <strain evidence="6 7">RC20</strain>
    </source>
</reference>
<dbReference type="InterPro" id="IPR003439">
    <property type="entry name" value="ABC_transporter-like_ATP-bd"/>
</dbReference>
<gene>
    <name evidence="6" type="primary">metN_1</name>
    <name evidence="6" type="ORF">ERS672216_01160</name>
</gene>
<evidence type="ECO:0000256" key="2">
    <source>
        <dbReference type="ARBA" id="ARBA00022448"/>
    </source>
</evidence>
<dbReference type="InterPro" id="IPR017871">
    <property type="entry name" value="ABC_transporter-like_CS"/>
</dbReference>
<evidence type="ECO:0000313" key="6">
    <source>
        <dbReference type="EMBL" id="CZE47965.1"/>
    </source>
</evidence>
<dbReference type="Gene3D" id="3.40.50.300">
    <property type="entry name" value="P-loop containing nucleotide triphosphate hydrolases"/>
    <property type="match status" value="1"/>
</dbReference>
<evidence type="ECO:0000256" key="1">
    <source>
        <dbReference type="ARBA" id="ARBA00005417"/>
    </source>
</evidence>
<dbReference type="PANTHER" id="PTHR42798:SF7">
    <property type="entry name" value="ALPHA-D-RIBOSE 1-METHYLPHOSPHONATE 5-TRIPHOSPHATE SYNTHASE SUBUNIT PHNL"/>
    <property type="match status" value="1"/>
</dbReference>
<evidence type="ECO:0000313" key="7">
    <source>
        <dbReference type="Proteomes" id="UP000069632"/>
    </source>
</evidence>
<evidence type="ECO:0000259" key="5">
    <source>
        <dbReference type="PROSITE" id="PS50893"/>
    </source>
</evidence>
<dbReference type="InterPro" id="IPR003593">
    <property type="entry name" value="AAA+_ATPase"/>
</dbReference>
<dbReference type="CDD" id="cd03255">
    <property type="entry name" value="ABC_MJ0796_LolCDE_FtsE"/>
    <property type="match status" value="1"/>
</dbReference>
<comment type="similarity">
    <text evidence="1">Belongs to the ABC transporter superfamily.</text>
</comment>
<name>A0A128EGC1_9BACT</name>
<dbReference type="GO" id="GO:0005524">
    <property type="term" value="F:ATP binding"/>
    <property type="evidence" value="ECO:0007669"/>
    <property type="project" value="UniProtKB-KW"/>
</dbReference>
<dbReference type="InterPro" id="IPR017911">
    <property type="entry name" value="MacB-like_ATP-bd"/>
</dbReference>
<dbReference type="InterPro" id="IPR027417">
    <property type="entry name" value="P-loop_NTPase"/>
</dbReference>
<dbReference type="GO" id="GO:0016887">
    <property type="term" value="F:ATP hydrolysis activity"/>
    <property type="evidence" value="ECO:0007669"/>
    <property type="project" value="InterPro"/>
</dbReference>
<dbReference type="EC" id="3.6.3.-" evidence="6"/>
<dbReference type="EMBL" id="FIZP01000005">
    <property type="protein sequence ID" value="CZE47965.1"/>
    <property type="molecule type" value="Genomic_DNA"/>
</dbReference>
<keyword evidence="2" id="KW-0813">Transport</keyword>
<evidence type="ECO:0000256" key="4">
    <source>
        <dbReference type="ARBA" id="ARBA00022840"/>
    </source>
</evidence>
<dbReference type="SMART" id="SM00382">
    <property type="entry name" value="AAA"/>
    <property type="match status" value="1"/>
</dbReference>
<protein>
    <submittedName>
        <fullName evidence="6">ABC transporter, ATP-binding protein</fullName>
        <ecNumber evidence="6">3.6.3.-</ecNumber>
    </submittedName>
</protein>
<dbReference type="Proteomes" id="UP000069632">
    <property type="component" value="Unassembled WGS sequence"/>
</dbReference>
<dbReference type="OrthoDB" id="9809450at2"/>
<dbReference type="RefSeq" id="WP_075540263.1">
    <property type="nucleotide sequence ID" value="NZ_CP053844.1"/>
</dbReference>
<evidence type="ECO:0000256" key="3">
    <source>
        <dbReference type="ARBA" id="ARBA00022741"/>
    </source>
</evidence>
<organism evidence="6 7">
    <name type="scientific">Campylobacter geochelonis</name>
    <dbReference type="NCBI Taxonomy" id="1780362"/>
    <lineage>
        <taxon>Bacteria</taxon>
        <taxon>Pseudomonadati</taxon>
        <taxon>Campylobacterota</taxon>
        <taxon>Epsilonproteobacteria</taxon>
        <taxon>Campylobacterales</taxon>
        <taxon>Campylobacteraceae</taxon>
        <taxon>Campylobacter</taxon>
    </lineage>
</organism>
<feature type="domain" description="ABC transporter" evidence="5">
    <location>
        <begin position="2"/>
        <end position="218"/>
    </location>
</feature>
<dbReference type="PROSITE" id="PS50893">
    <property type="entry name" value="ABC_TRANSPORTER_2"/>
    <property type="match status" value="1"/>
</dbReference>
<keyword evidence="6" id="KW-0378">Hydrolase</keyword>
<keyword evidence="3" id="KW-0547">Nucleotide-binding</keyword>
<keyword evidence="7" id="KW-1185">Reference proteome</keyword>
<sequence>MIELKNITKVFNQNTPREFCAIKELNFSVQDRDIFFLKGVSGSGKSTVLALIAGLYKPTFGEIVINDINISKLSLKFASKFRRENIGIIFQNFNLIPTFSVFDNILLPTVPDKSDKKEFAKELLAKFELTNKTQTMAKNLSGGEQQRVAIIRALINEPSIILADEPTANLDKALSQKLLEYFLDMQKSGKTVLISTHDPFLLESDIATNGFDMRKDSLC</sequence>
<keyword evidence="4 6" id="KW-0067">ATP-binding</keyword>
<dbReference type="PANTHER" id="PTHR42798">
    <property type="entry name" value="LIPOPROTEIN-RELEASING SYSTEM ATP-BINDING PROTEIN LOLD"/>
    <property type="match status" value="1"/>
</dbReference>
<accession>A0A128EGC1</accession>
<dbReference type="SUPFAM" id="SSF52540">
    <property type="entry name" value="P-loop containing nucleoside triphosphate hydrolases"/>
    <property type="match status" value="1"/>
</dbReference>
<dbReference type="AlphaFoldDB" id="A0A128EGC1"/>
<dbReference type="PROSITE" id="PS00211">
    <property type="entry name" value="ABC_TRANSPORTER_1"/>
    <property type="match status" value="1"/>
</dbReference>
<dbReference type="Pfam" id="PF00005">
    <property type="entry name" value="ABC_tran"/>
    <property type="match status" value="1"/>
</dbReference>
<proteinExistence type="inferred from homology"/>